<proteinExistence type="inferred from homology"/>
<reference evidence="2" key="1">
    <citation type="journal article" date="2023" name="Mol. Phylogenet. Evol.">
        <title>Genome-scale phylogeny and comparative genomics of the fungal order Sordariales.</title>
        <authorList>
            <person name="Hensen N."/>
            <person name="Bonometti L."/>
            <person name="Westerberg I."/>
            <person name="Brannstrom I.O."/>
            <person name="Guillou S."/>
            <person name="Cros-Aarteil S."/>
            <person name="Calhoun S."/>
            <person name="Haridas S."/>
            <person name="Kuo A."/>
            <person name="Mondo S."/>
            <person name="Pangilinan J."/>
            <person name="Riley R."/>
            <person name="LaButti K."/>
            <person name="Andreopoulos B."/>
            <person name="Lipzen A."/>
            <person name="Chen C."/>
            <person name="Yan M."/>
            <person name="Daum C."/>
            <person name="Ng V."/>
            <person name="Clum A."/>
            <person name="Steindorff A."/>
            <person name="Ohm R.A."/>
            <person name="Martin F."/>
            <person name="Silar P."/>
            <person name="Natvig D.O."/>
            <person name="Lalanne C."/>
            <person name="Gautier V."/>
            <person name="Ament-Velasquez S.L."/>
            <person name="Kruys A."/>
            <person name="Hutchinson M.I."/>
            <person name="Powell A.J."/>
            <person name="Barry K."/>
            <person name="Miller A.N."/>
            <person name="Grigoriev I.V."/>
            <person name="Debuchy R."/>
            <person name="Gladieux P."/>
            <person name="Hiltunen Thoren M."/>
            <person name="Johannesson H."/>
        </authorList>
    </citation>
    <scope>NUCLEOTIDE SEQUENCE</scope>
    <source>
        <strain evidence="2">CBS 118394</strain>
    </source>
</reference>
<dbReference type="PANTHER" id="PTHR11014:SF63">
    <property type="entry name" value="METALLOPEPTIDASE, PUTATIVE (AFU_ORTHOLOGUE AFUA_6G09600)-RELATED"/>
    <property type="match status" value="1"/>
</dbReference>
<dbReference type="InterPro" id="IPR017439">
    <property type="entry name" value="Amidohydrolase"/>
</dbReference>
<dbReference type="InterPro" id="IPR002933">
    <property type="entry name" value="Peptidase_M20"/>
</dbReference>
<evidence type="ECO:0000313" key="2">
    <source>
        <dbReference type="EMBL" id="KAK3326196.1"/>
    </source>
</evidence>
<dbReference type="Pfam" id="PF01546">
    <property type="entry name" value="Peptidase_M20"/>
    <property type="match status" value="1"/>
</dbReference>
<dbReference type="SUPFAM" id="SSF53187">
    <property type="entry name" value="Zn-dependent exopeptidases"/>
    <property type="match status" value="1"/>
</dbReference>
<dbReference type="AlphaFoldDB" id="A0AAE0IKU6"/>
<dbReference type="GO" id="GO:0016787">
    <property type="term" value="F:hydrolase activity"/>
    <property type="evidence" value="ECO:0007669"/>
    <property type="project" value="InterPro"/>
</dbReference>
<keyword evidence="3" id="KW-1185">Reference proteome</keyword>
<organism evidence="2 3">
    <name type="scientific">Apodospora peruviana</name>
    <dbReference type="NCBI Taxonomy" id="516989"/>
    <lineage>
        <taxon>Eukaryota</taxon>
        <taxon>Fungi</taxon>
        <taxon>Dikarya</taxon>
        <taxon>Ascomycota</taxon>
        <taxon>Pezizomycotina</taxon>
        <taxon>Sordariomycetes</taxon>
        <taxon>Sordariomycetidae</taxon>
        <taxon>Sordariales</taxon>
        <taxon>Lasiosphaeriaceae</taxon>
        <taxon>Apodospora</taxon>
    </lineage>
</organism>
<comment type="caution">
    <text evidence="2">The sequence shown here is derived from an EMBL/GenBank/DDBJ whole genome shotgun (WGS) entry which is preliminary data.</text>
</comment>
<dbReference type="Gene3D" id="3.40.630.10">
    <property type="entry name" value="Zn peptidases"/>
    <property type="match status" value="1"/>
</dbReference>
<name>A0AAE0IKU6_9PEZI</name>
<dbReference type="Proteomes" id="UP001283341">
    <property type="component" value="Unassembled WGS sequence"/>
</dbReference>
<gene>
    <name evidence="2" type="ORF">B0H66DRAFT_149904</name>
</gene>
<dbReference type="Gene3D" id="3.30.70.360">
    <property type="match status" value="1"/>
</dbReference>
<comment type="similarity">
    <text evidence="1">Belongs to the peptidase M20A family.</text>
</comment>
<dbReference type="EMBL" id="JAUEDM010000002">
    <property type="protein sequence ID" value="KAK3326196.1"/>
    <property type="molecule type" value="Genomic_DNA"/>
</dbReference>
<evidence type="ECO:0008006" key="4">
    <source>
        <dbReference type="Google" id="ProtNLM"/>
    </source>
</evidence>
<accession>A0AAE0IKU6</accession>
<dbReference type="PANTHER" id="PTHR11014">
    <property type="entry name" value="PEPTIDASE M20 FAMILY MEMBER"/>
    <property type="match status" value="1"/>
</dbReference>
<reference evidence="2" key="2">
    <citation type="submission" date="2023-06" db="EMBL/GenBank/DDBJ databases">
        <authorList>
            <consortium name="Lawrence Berkeley National Laboratory"/>
            <person name="Haridas S."/>
            <person name="Hensen N."/>
            <person name="Bonometti L."/>
            <person name="Westerberg I."/>
            <person name="Brannstrom I.O."/>
            <person name="Guillou S."/>
            <person name="Cros-Aarteil S."/>
            <person name="Calhoun S."/>
            <person name="Kuo A."/>
            <person name="Mondo S."/>
            <person name="Pangilinan J."/>
            <person name="Riley R."/>
            <person name="Labutti K."/>
            <person name="Andreopoulos B."/>
            <person name="Lipzen A."/>
            <person name="Chen C."/>
            <person name="Yanf M."/>
            <person name="Daum C."/>
            <person name="Ng V."/>
            <person name="Clum A."/>
            <person name="Steindorff A."/>
            <person name="Ohm R."/>
            <person name="Martin F."/>
            <person name="Silar P."/>
            <person name="Natvig D."/>
            <person name="Lalanne C."/>
            <person name="Gautier V."/>
            <person name="Ament-Velasquez S.L."/>
            <person name="Kruys A."/>
            <person name="Hutchinson M.I."/>
            <person name="Powell A.J."/>
            <person name="Barry K."/>
            <person name="Miller A.N."/>
            <person name="Grigoriev I.V."/>
            <person name="Debuchy R."/>
            <person name="Gladieux P."/>
            <person name="Thoren M.H."/>
            <person name="Johannesson H."/>
        </authorList>
    </citation>
    <scope>NUCLEOTIDE SEQUENCE</scope>
    <source>
        <strain evidence="2">CBS 118394</strain>
    </source>
</reference>
<protein>
    <recommendedName>
        <fullName evidence="4">Peptidase M20 dimerisation domain-containing protein</fullName>
    </recommendedName>
</protein>
<evidence type="ECO:0000256" key="1">
    <source>
        <dbReference type="ARBA" id="ARBA00006247"/>
    </source>
</evidence>
<sequence>MDDPAARTNSAFGKLERIQQILREFQPDIGPFIEAYKDIHQHPELSGFESRTAEAVAGHLRDIGAVEISTSVGGHGVVGIMRNGDGKTILLRAELDALPIEEQTGLPYASKARMKDREGRDQPVMHACGHDVHIACVLATLQLLRSAAQHWSGTVVAVFQPDEETPTGAQAMIDDGLYPLCPRPDIMLAQHVGMSKAGLVAVRTGPVLPAADYLEITLVSSGPGANPPERPDPVNLAAYLLTRFQAMMATDIGSGTFSSLVCRDLHAGQRGDFFTNRLEMRLEIKTIEASKRDRIFDAIKSITRAECDAIYAGLVRASFQWTPRAPVTLNDTPLAEALQDSFGRHFGDRFWVPPMDIPVEDFSLLSGPEPVPFVYWKLGSTEPDKWDKAVKKGGNILEHLPSNHSPKFAPDAELTISTGMEAMSLATLLFL</sequence>
<evidence type="ECO:0000313" key="3">
    <source>
        <dbReference type="Proteomes" id="UP001283341"/>
    </source>
</evidence>